<comment type="caution">
    <text evidence="8">The sequence shown here is derived from an EMBL/GenBank/DDBJ whole genome shotgun (WGS) entry which is preliminary data.</text>
</comment>
<accession>A0A8X6WQY4</accession>
<feature type="transmembrane region" description="Helical" evidence="6">
    <location>
        <begin position="442"/>
        <end position="463"/>
    </location>
</feature>
<dbReference type="AlphaFoldDB" id="A0A8X6WQY4"/>
<dbReference type="InterPro" id="IPR000436">
    <property type="entry name" value="Sushi_SCR_CCP_dom"/>
</dbReference>
<gene>
    <name evidence="8" type="primary">CSMD1</name>
    <name evidence="8" type="ORF">TNIN_116131</name>
</gene>
<evidence type="ECO:0000256" key="3">
    <source>
        <dbReference type="ARBA" id="ARBA00023157"/>
    </source>
</evidence>
<keyword evidence="6" id="KW-0812">Transmembrane</keyword>
<keyword evidence="6" id="KW-1133">Transmembrane helix</keyword>
<keyword evidence="6" id="KW-0472">Membrane</keyword>
<feature type="compositionally biased region" description="Polar residues" evidence="5">
    <location>
        <begin position="352"/>
        <end position="364"/>
    </location>
</feature>
<evidence type="ECO:0000256" key="6">
    <source>
        <dbReference type="SAM" id="Phobius"/>
    </source>
</evidence>
<evidence type="ECO:0000313" key="9">
    <source>
        <dbReference type="Proteomes" id="UP000886998"/>
    </source>
</evidence>
<protein>
    <submittedName>
        <fullName evidence="8">CUB and sushi domain-containing protein 1</fullName>
    </submittedName>
</protein>
<comment type="caution">
    <text evidence="4">Lacks conserved residue(s) required for the propagation of feature annotation.</text>
</comment>
<dbReference type="PANTHER" id="PTHR45656">
    <property type="entry name" value="PROTEIN CBR-CLEC-78"/>
    <property type="match status" value="1"/>
</dbReference>
<keyword evidence="1" id="KW-0732">Signal</keyword>
<dbReference type="SUPFAM" id="SSF57535">
    <property type="entry name" value="Complement control module/SCR domain"/>
    <property type="match status" value="6"/>
</dbReference>
<dbReference type="OrthoDB" id="6423882at2759"/>
<feature type="disulfide bond" evidence="4">
    <location>
        <begin position="264"/>
        <end position="291"/>
    </location>
</feature>
<evidence type="ECO:0000256" key="5">
    <source>
        <dbReference type="SAM" id="MobiDB-lite"/>
    </source>
</evidence>
<feature type="domain" description="Sushi" evidence="7">
    <location>
        <begin position="294"/>
        <end position="350"/>
    </location>
</feature>
<feature type="region of interest" description="Disordered" evidence="5">
    <location>
        <begin position="346"/>
        <end position="366"/>
    </location>
</feature>
<evidence type="ECO:0000313" key="8">
    <source>
        <dbReference type="EMBL" id="GFY39620.1"/>
    </source>
</evidence>
<evidence type="ECO:0000256" key="1">
    <source>
        <dbReference type="ARBA" id="ARBA00022729"/>
    </source>
</evidence>
<keyword evidence="9" id="KW-1185">Reference proteome</keyword>
<dbReference type="EMBL" id="BMAV01001458">
    <property type="protein sequence ID" value="GFY39620.1"/>
    <property type="molecule type" value="Genomic_DNA"/>
</dbReference>
<feature type="domain" description="Sushi" evidence="7">
    <location>
        <begin position="43"/>
        <end position="109"/>
    </location>
</feature>
<feature type="domain" description="Sushi" evidence="7">
    <location>
        <begin position="377"/>
        <end position="435"/>
    </location>
</feature>
<dbReference type="CDD" id="cd00033">
    <property type="entry name" value="CCP"/>
    <property type="match status" value="6"/>
</dbReference>
<keyword evidence="4" id="KW-0768">Sushi</keyword>
<organism evidence="8 9">
    <name type="scientific">Trichonephila inaurata madagascariensis</name>
    <dbReference type="NCBI Taxonomy" id="2747483"/>
    <lineage>
        <taxon>Eukaryota</taxon>
        <taxon>Metazoa</taxon>
        <taxon>Ecdysozoa</taxon>
        <taxon>Arthropoda</taxon>
        <taxon>Chelicerata</taxon>
        <taxon>Arachnida</taxon>
        <taxon>Araneae</taxon>
        <taxon>Araneomorphae</taxon>
        <taxon>Entelegynae</taxon>
        <taxon>Araneoidea</taxon>
        <taxon>Nephilidae</taxon>
        <taxon>Trichonephila</taxon>
        <taxon>Trichonephila inaurata</taxon>
    </lineage>
</organism>
<proteinExistence type="predicted"/>
<dbReference type="Proteomes" id="UP000886998">
    <property type="component" value="Unassembled WGS sequence"/>
</dbReference>
<dbReference type="SMART" id="SM00032">
    <property type="entry name" value="CCP"/>
    <property type="match status" value="6"/>
</dbReference>
<feature type="domain" description="Sushi" evidence="7">
    <location>
        <begin position="177"/>
        <end position="235"/>
    </location>
</feature>
<evidence type="ECO:0000259" key="7">
    <source>
        <dbReference type="PROSITE" id="PS50923"/>
    </source>
</evidence>
<dbReference type="PROSITE" id="PS50923">
    <property type="entry name" value="SUSHI"/>
    <property type="match status" value="5"/>
</dbReference>
<dbReference type="Gene3D" id="2.10.70.10">
    <property type="entry name" value="Complement Module, domain 1"/>
    <property type="match status" value="6"/>
</dbReference>
<dbReference type="CDD" id="cd12087">
    <property type="entry name" value="TM_EGFR-like"/>
    <property type="match status" value="1"/>
</dbReference>
<sequence>MKLLATTFIDSCIMVFPKYVKRSTLYFDVFLIILYTPSLIADTFCGKPPEVKNGEALVEAFNTDFPVGTNIGYSCHVGFILNTIGNSYAVCVSGNDTAFWQPAVISCEPVCNHLPTLNNGKLKLEGRSPPFMVGDSIDYTCNSGYIADQMNPKITCTLEENVANWTETDNSCKLLVINCNDPGYIENAQRFGNVFTFPHNVTYVCDEGFKLVGTPVRYCSSKGQWLPNSSPLCEAIVCPILSHPINGKVISSQRRLHDVANYECDRHFNLSGNNERICQEDGSWSGDVPTCKEITCFDPGELQHVRVIPQKTSHKAGDLVIFKCKYAFHQTSSKCLESGEWSKRPPLCPGPTTESSLSSTNTPSFEPDVDINVARKASCDDPGKIKNGERIFVGLSINSSVTYTCEDGYELRGRGTLFCMENGKWDLDKLPICVKPLSVPSIIGIVLGVLILVIIGVCVYFWYRWREKKIRGYGDKSKALTADATDLEEIAGLESGKKPIPVTVL</sequence>
<reference evidence="8" key="1">
    <citation type="submission" date="2020-08" db="EMBL/GenBank/DDBJ databases">
        <title>Multicomponent nature underlies the extraordinary mechanical properties of spider dragline silk.</title>
        <authorList>
            <person name="Kono N."/>
            <person name="Nakamura H."/>
            <person name="Mori M."/>
            <person name="Yoshida Y."/>
            <person name="Ohtoshi R."/>
            <person name="Malay A.D."/>
            <person name="Moran D.A.P."/>
            <person name="Tomita M."/>
            <person name="Numata K."/>
            <person name="Arakawa K."/>
        </authorList>
    </citation>
    <scope>NUCLEOTIDE SEQUENCE</scope>
</reference>
<evidence type="ECO:0000256" key="2">
    <source>
        <dbReference type="ARBA" id="ARBA00022737"/>
    </source>
</evidence>
<dbReference type="InterPro" id="IPR035976">
    <property type="entry name" value="Sushi/SCR/CCP_sf"/>
</dbReference>
<keyword evidence="3 4" id="KW-1015">Disulfide bond</keyword>
<dbReference type="Pfam" id="PF00084">
    <property type="entry name" value="Sushi"/>
    <property type="match status" value="6"/>
</dbReference>
<name>A0A8X6WQY4_9ARAC</name>
<feature type="domain" description="Sushi" evidence="7">
    <location>
        <begin position="236"/>
        <end position="293"/>
    </location>
</feature>
<dbReference type="InterPro" id="IPR051277">
    <property type="entry name" value="SEZ6_CSMD_C4BPB_Regulators"/>
</dbReference>
<evidence type="ECO:0000256" key="4">
    <source>
        <dbReference type="PROSITE-ProRule" id="PRU00302"/>
    </source>
</evidence>
<dbReference type="PANTHER" id="PTHR45656:SF4">
    <property type="entry name" value="PROTEIN CBR-CLEC-78"/>
    <property type="match status" value="1"/>
</dbReference>
<keyword evidence="2" id="KW-0677">Repeat</keyword>